<keyword evidence="4 8" id="KW-0418">Kinase</keyword>
<evidence type="ECO:0000259" key="7">
    <source>
        <dbReference type="PROSITE" id="PS50011"/>
    </source>
</evidence>
<dbReference type="OrthoDB" id="285969at2759"/>
<evidence type="ECO:0000256" key="2">
    <source>
        <dbReference type="ARBA" id="ARBA00022679"/>
    </source>
</evidence>
<keyword evidence="3 6" id="KW-0547">Nucleotide-binding</keyword>
<feature type="domain" description="Protein kinase" evidence="7">
    <location>
        <begin position="16"/>
        <end position="264"/>
    </location>
</feature>
<dbReference type="Pfam" id="PF00069">
    <property type="entry name" value="Pkinase"/>
    <property type="match status" value="1"/>
</dbReference>
<dbReference type="InterPro" id="IPR017441">
    <property type="entry name" value="Protein_kinase_ATP_BS"/>
</dbReference>
<evidence type="ECO:0000256" key="5">
    <source>
        <dbReference type="ARBA" id="ARBA00022840"/>
    </source>
</evidence>
<keyword evidence="1" id="KW-0723">Serine/threonine-protein kinase</keyword>
<dbReference type="AlphaFoldDB" id="A0A077ZV99"/>
<dbReference type="InterPro" id="IPR011009">
    <property type="entry name" value="Kinase-like_dom_sf"/>
</dbReference>
<keyword evidence="9" id="KW-1185">Reference proteome</keyword>
<evidence type="ECO:0000256" key="4">
    <source>
        <dbReference type="ARBA" id="ARBA00022777"/>
    </source>
</evidence>
<dbReference type="Proteomes" id="UP000039865">
    <property type="component" value="Unassembled WGS sequence"/>
</dbReference>
<protein>
    <submittedName>
        <fullName evidence="8">Serine threonine protein kinase</fullName>
    </submittedName>
</protein>
<sequence length="264" mass="30128">MEKLISLKIKETKECYQTIKKIGGGGFGEVFIAKDLKNNQESGLQDRLVALKVQKLSELCDCNDKQLSQSMLRLFREIFCIQLSHPNIVQVHESFFSYDGNFVIVSELARENLFQYVNKKGAGNLPINQIAFIMLDIISGLEYVHQNNIIHRDISPQNILVMDDNTFKICDFGIATYGDNTQISGGKSNYMAPEMYQMTKNYDKTIDIWSLGVILYFLCTGESQINDIPLHFAKNITGQNIDLPEQYNIFQEMLNIILSLDSKQ</sequence>
<accession>A0A077ZV99</accession>
<proteinExistence type="predicted"/>
<dbReference type="GO" id="GO:0005634">
    <property type="term" value="C:nucleus"/>
    <property type="evidence" value="ECO:0007669"/>
    <property type="project" value="TreeGrafter"/>
</dbReference>
<dbReference type="InterPro" id="IPR008266">
    <property type="entry name" value="Tyr_kinase_AS"/>
</dbReference>
<dbReference type="InParanoid" id="A0A077ZV99"/>
<dbReference type="OMA" id="REIFCIQ"/>
<dbReference type="Gene3D" id="1.10.510.10">
    <property type="entry name" value="Transferase(Phosphotransferase) domain 1"/>
    <property type="match status" value="1"/>
</dbReference>
<evidence type="ECO:0000256" key="6">
    <source>
        <dbReference type="PROSITE-ProRule" id="PRU10141"/>
    </source>
</evidence>
<dbReference type="PANTHER" id="PTHR24345:SF0">
    <property type="entry name" value="CELL CYCLE SERINE_THREONINE-PROTEIN KINASE CDC5_MSD2"/>
    <property type="match status" value="1"/>
</dbReference>
<reference evidence="8 9" key="1">
    <citation type="submission" date="2014-06" db="EMBL/GenBank/DDBJ databases">
        <authorList>
            <person name="Swart Estienne"/>
        </authorList>
    </citation>
    <scope>NUCLEOTIDE SEQUENCE [LARGE SCALE GENOMIC DNA]</scope>
    <source>
        <strain evidence="8 9">130c</strain>
    </source>
</reference>
<evidence type="ECO:0000313" key="8">
    <source>
        <dbReference type="EMBL" id="CDW73549.1"/>
    </source>
</evidence>
<dbReference type="PROSITE" id="PS00107">
    <property type="entry name" value="PROTEIN_KINASE_ATP"/>
    <property type="match status" value="1"/>
</dbReference>
<evidence type="ECO:0000256" key="1">
    <source>
        <dbReference type="ARBA" id="ARBA00022527"/>
    </source>
</evidence>
<feature type="binding site" evidence="6">
    <location>
        <position position="52"/>
    </location>
    <ligand>
        <name>ATP</name>
        <dbReference type="ChEBI" id="CHEBI:30616"/>
    </ligand>
</feature>
<dbReference type="GO" id="GO:0004674">
    <property type="term" value="F:protein serine/threonine kinase activity"/>
    <property type="evidence" value="ECO:0007669"/>
    <property type="project" value="UniProtKB-KW"/>
</dbReference>
<dbReference type="PROSITE" id="PS00109">
    <property type="entry name" value="PROTEIN_KINASE_TYR"/>
    <property type="match status" value="1"/>
</dbReference>
<dbReference type="SUPFAM" id="SSF56112">
    <property type="entry name" value="Protein kinase-like (PK-like)"/>
    <property type="match status" value="1"/>
</dbReference>
<organism evidence="8 9">
    <name type="scientific">Stylonychia lemnae</name>
    <name type="common">Ciliate</name>
    <dbReference type="NCBI Taxonomy" id="5949"/>
    <lineage>
        <taxon>Eukaryota</taxon>
        <taxon>Sar</taxon>
        <taxon>Alveolata</taxon>
        <taxon>Ciliophora</taxon>
        <taxon>Intramacronucleata</taxon>
        <taxon>Spirotrichea</taxon>
        <taxon>Stichotrichia</taxon>
        <taxon>Sporadotrichida</taxon>
        <taxon>Oxytrichidae</taxon>
        <taxon>Stylonychinae</taxon>
        <taxon>Stylonychia</taxon>
    </lineage>
</organism>
<dbReference type="GO" id="GO:0005524">
    <property type="term" value="F:ATP binding"/>
    <property type="evidence" value="ECO:0007669"/>
    <property type="project" value="UniProtKB-UniRule"/>
</dbReference>
<evidence type="ECO:0000256" key="3">
    <source>
        <dbReference type="ARBA" id="ARBA00022741"/>
    </source>
</evidence>
<dbReference type="EMBL" id="CCKQ01002458">
    <property type="protein sequence ID" value="CDW73549.1"/>
    <property type="molecule type" value="Genomic_DNA"/>
</dbReference>
<dbReference type="PANTHER" id="PTHR24345">
    <property type="entry name" value="SERINE/THREONINE-PROTEIN KINASE PLK"/>
    <property type="match status" value="1"/>
</dbReference>
<gene>
    <name evidence="8" type="primary">Contig879.g953</name>
    <name evidence="8" type="ORF">STYLEM_2531</name>
</gene>
<dbReference type="InterPro" id="IPR000719">
    <property type="entry name" value="Prot_kinase_dom"/>
</dbReference>
<evidence type="ECO:0000313" key="9">
    <source>
        <dbReference type="Proteomes" id="UP000039865"/>
    </source>
</evidence>
<dbReference type="CDD" id="cd14014">
    <property type="entry name" value="STKc_PknB_like"/>
    <property type="match status" value="1"/>
</dbReference>
<dbReference type="PROSITE" id="PS50011">
    <property type="entry name" value="PROTEIN_KINASE_DOM"/>
    <property type="match status" value="1"/>
</dbReference>
<name>A0A077ZV99_STYLE</name>
<keyword evidence="2" id="KW-0808">Transferase</keyword>
<keyword evidence="5 6" id="KW-0067">ATP-binding</keyword>